<proteinExistence type="predicted"/>
<dbReference type="AlphaFoldDB" id="A0AAD2HBT6"/>
<dbReference type="EMBL" id="CAVNYO010000180">
    <property type="protein sequence ID" value="CAK5271938.1"/>
    <property type="molecule type" value="Genomic_DNA"/>
</dbReference>
<keyword evidence="2" id="KW-1185">Reference proteome</keyword>
<comment type="caution">
    <text evidence="1">The sequence shown here is derived from an EMBL/GenBank/DDBJ whole genome shotgun (WGS) entry which is preliminary data.</text>
</comment>
<sequence>MAACVREIQASGTEEICYILRDAKDHQHIAWAGIECQKHGILDRGTSEFGAVGVRCNQRQSCGRMERCPWTSCFNLN</sequence>
<organism evidence="1 2">
    <name type="scientific">Mycena citricolor</name>
    <dbReference type="NCBI Taxonomy" id="2018698"/>
    <lineage>
        <taxon>Eukaryota</taxon>
        <taxon>Fungi</taxon>
        <taxon>Dikarya</taxon>
        <taxon>Basidiomycota</taxon>
        <taxon>Agaricomycotina</taxon>
        <taxon>Agaricomycetes</taxon>
        <taxon>Agaricomycetidae</taxon>
        <taxon>Agaricales</taxon>
        <taxon>Marasmiineae</taxon>
        <taxon>Mycenaceae</taxon>
        <taxon>Mycena</taxon>
    </lineage>
</organism>
<protein>
    <submittedName>
        <fullName evidence="1">Uncharacterized protein</fullName>
    </submittedName>
</protein>
<evidence type="ECO:0000313" key="1">
    <source>
        <dbReference type="EMBL" id="CAK5271938.1"/>
    </source>
</evidence>
<dbReference type="Proteomes" id="UP001295794">
    <property type="component" value="Unassembled WGS sequence"/>
</dbReference>
<evidence type="ECO:0000313" key="2">
    <source>
        <dbReference type="Proteomes" id="UP001295794"/>
    </source>
</evidence>
<accession>A0AAD2HBT6</accession>
<gene>
    <name evidence="1" type="ORF">MYCIT1_LOCUS17374</name>
</gene>
<reference evidence="1" key="1">
    <citation type="submission" date="2023-11" db="EMBL/GenBank/DDBJ databases">
        <authorList>
            <person name="De Vega J J."/>
            <person name="De Vega J J."/>
        </authorList>
    </citation>
    <scope>NUCLEOTIDE SEQUENCE</scope>
</reference>
<name>A0AAD2HBT6_9AGAR</name>